<protein>
    <recommendedName>
        <fullName evidence="5">HMG box domain-containing protein</fullName>
    </recommendedName>
</protein>
<evidence type="ECO:0000313" key="7">
    <source>
        <dbReference type="Proteomes" id="UP001221142"/>
    </source>
</evidence>
<evidence type="ECO:0000313" key="6">
    <source>
        <dbReference type="EMBL" id="KAJ7635167.1"/>
    </source>
</evidence>
<comment type="caution">
    <text evidence="6">The sequence shown here is derived from an EMBL/GenBank/DDBJ whole genome shotgun (WGS) entry which is preliminary data.</text>
</comment>
<feature type="region of interest" description="Disordered" evidence="4">
    <location>
        <begin position="98"/>
        <end position="126"/>
    </location>
</feature>
<evidence type="ECO:0000256" key="1">
    <source>
        <dbReference type="ARBA" id="ARBA00023125"/>
    </source>
</evidence>
<dbReference type="InterPro" id="IPR036910">
    <property type="entry name" value="HMG_box_dom_sf"/>
</dbReference>
<dbReference type="GO" id="GO:0030154">
    <property type="term" value="P:cell differentiation"/>
    <property type="evidence" value="ECO:0007669"/>
    <property type="project" value="TreeGrafter"/>
</dbReference>
<dbReference type="PROSITE" id="PS50118">
    <property type="entry name" value="HMG_BOX_2"/>
    <property type="match status" value="1"/>
</dbReference>
<evidence type="ECO:0000256" key="2">
    <source>
        <dbReference type="ARBA" id="ARBA00023163"/>
    </source>
</evidence>
<keyword evidence="1 3" id="KW-0238">DNA-binding</keyword>
<accession>A0AAD7FSM8</accession>
<dbReference type="Pfam" id="PF00505">
    <property type="entry name" value="HMG_box"/>
    <property type="match status" value="1"/>
</dbReference>
<evidence type="ECO:0000256" key="3">
    <source>
        <dbReference type="PROSITE-ProRule" id="PRU00267"/>
    </source>
</evidence>
<dbReference type="InterPro" id="IPR050140">
    <property type="entry name" value="SRY-related_HMG-box_TF-like"/>
</dbReference>
<organism evidence="6 7">
    <name type="scientific">Roridomyces roridus</name>
    <dbReference type="NCBI Taxonomy" id="1738132"/>
    <lineage>
        <taxon>Eukaryota</taxon>
        <taxon>Fungi</taxon>
        <taxon>Dikarya</taxon>
        <taxon>Basidiomycota</taxon>
        <taxon>Agaricomycotina</taxon>
        <taxon>Agaricomycetes</taxon>
        <taxon>Agaricomycetidae</taxon>
        <taxon>Agaricales</taxon>
        <taxon>Marasmiineae</taxon>
        <taxon>Mycenaceae</taxon>
        <taxon>Roridomyces</taxon>
    </lineage>
</organism>
<dbReference type="GO" id="GO:0005634">
    <property type="term" value="C:nucleus"/>
    <property type="evidence" value="ECO:0007669"/>
    <property type="project" value="UniProtKB-UniRule"/>
</dbReference>
<keyword evidence="3" id="KW-0539">Nucleus</keyword>
<dbReference type="CDD" id="cd01389">
    <property type="entry name" value="HMG-box_ROX1-like"/>
    <property type="match status" value="1"/>
</dbReference>
<keyword evidence="7" id="KW-1185">Reference proteome</keyword>
<gene>
    <name evidence="6" type="ORF">FB45DRAFT_481887</name>
</gene>
<dbReference type="PANTHER" id="PTHR10270:SF161">
    <property type="entry name" value="SEX-DETERMINING REGION Y PROTEIN"/>
    <property type="match status" value="1"/>
</dbReference>
<proteinExistence type="predicted"/>
<feature type="compositionally biased region" description="Low complexity" evidence="4">
    <location>
        <begin position="1"/>
        <end position="27"/>
    </location>
</feature>
<dbReference type="PANTHER" id="PTHR10270">
    <property type="entry name" value="SOX TRANSCRIPTION FACTOR"/>
    <property type="match status" value="1"/>
</dbReference>
<name>A0AAD7FSM8_9AGAR</name>
<dbReference type="Proteomes" id="UP001221142">
    <property type="component" value="Unassembled WGS sequence"/>
</dbReference>
<dbReference type="SUPFAM" id="SSF47095">
    <property type="entry name" value="HMG-box"/>
    <property type="match status" value="1"/>
</dbReference>
<dbReference type="GO" id="GO:0000978">
    <property type="term" value="F:RNA polymerase II cis-regulatory region sequence-specific DNA binding"/>
    <property type="evidence" value="ECO:0007669"/>
    <property type="project" value="TreeGrafter"/>
</dbReference>
<keyword evidence="2" id="KW-0804">Transcription</keyword>
<dbReference type="AlphaFoldDB" id="A0AAD7FSM8"/>
<dbReference type="InterPro" id="IPR009071">
    <property type="entry name" value="HMG_box_dom"/>
</dbReference>
<feature type="domain" description="HMG box" evidence="5">
    <location>
        <begin position="29"/>
        <end position="94"/>
    </location>
</feature>
<evidence type="ECO:0000259" key="5">
    <source>
        <dbReference type="PROSITE" id="PS50118"/>
    </source>
</evidence>
<reference evidence="6" key="1">
    <citation type="submission" date="2023-03" db="EMBL/GenBank/DDBJ databases">
        <title>Massive genome expansion in bonnet fungi (Mycena s.s.) driven by repeated elements and novel gene families across ecological guilds.</title>
        <authorList>
            <consortium name="Lawrence Berkeley National Laboratory"/>
            <person name="Harder C.B."/>
            <person name="Miyauchi S."/>
            <person name="Viragh M."/>
            <person name="Kuo A."/>
            <person name="Thoen E."/>
            <person name="Andreopoulos B."/>
            <person name="Lu D."/>
            <person name="Skrede I."/>
            <person name="Drula E."/>
            <person name="Henrissat B."/>
            <person name="Morin E."/>
            <person name="Kohler A."/>
            <person name="Barry K."/>
            <person name="LaButti K."/>
            <person name="Morin E."/>
            <person name="Salamov A."/>
            <person name="Lipzen A."/>
            <person name="Mereny Z."/>
            <person name="Hegedus B."/>
            <person name="Baldrian P."/>
            <person name="Stursova M."/>
            <person name="Weitz H."/>
            <person name="Taylor A."/>
            <person name="Grigoriev I.V."/>
            <person name="Nagy L.G."/>
            <person name="Martin F."/>
            <person name="Kauserud H."/>
        </authorList>
    </citation>
    <scope>NUCLEOTIDE SEQUENCE</scope>
    <source>
        <strain evidence="6">9284</strain>
    </source>
</reference>
<evidence type="ECO:0000256" key="4">
    <source>
        <dbReference type="SAM" id="MobiDB-lite"/>
    </source>
</evidence>
<dbReference type="GO" id="GO:0001228">
    <property type="term" value="F:DNA-binding transcription activator activity, RNA polymerase II-specific"/>
    <property type="evidence" value="ECO:0007669"/>
    <property type="project" value="TreeGrafter"/>
</dbReference>
<dbReference type="SMART" id="SM00398">
    <property type="entry name" value="HMG"/>
    <property type="match status" value="1"/>
</dbReference>
<feature type="region of interest" description="Disordered" evidence="4">
    <location>
        <begin position="1"/>
        <end position="30"/>
    </location>
</feature>
<sequence length="244" mass="27190">MPSSSSTRDSSSSSASSSGRSTPARSARILRPKTAWLQFRCEYSRRRRPRRQQGDLSTDAADVWARMSAAEQQPYYDRAAREAEEHKIKYPNYKYQPRRKTPKAKVKELTGAECATEGRASGSSLQMGREAMTSAQSGTVPTADHPAPWMLGQNVFQLQPQFTFAAPEANTGAYYSPQFLNLQPAIPYPLVPSFAPELTACEPTPTDVDLIDPDFEALCNWDEDFDNSGSPAQGYVHQAYYQPY</sequence>
<dbReference type="EMBL" id="JARKIF010000007">
    <property type="protein sequence ID" value="KAJ7635167.1"/>
    <property type="molecule type" value="Genomic_DNA"/>
</dbReference>
<dbReference type="Gene3D" id="1.10.30.10">
    <property type="entry name" value="High mobility group box domain"/>
    <property type="match status" value="1"/>
</dbReference>
<feature type="DNA-binding region" description="HMG box" evidence="3">
    <location>
        <begin position="29"/>
        <end position="94"/>
    </location>
</feature>